<evidence type="ECO:0000256" key="2">
    <source>
        <dbReference type="SAM" id="SignalP"/>
    </source>
</evidence>
<reference evidence="6 7" key="1">
    <citation type="submission" date="2018-08" db="EMBL/GenBank/DDBJ databases">
        <title>A genome reference for cultivated species of the human gut microbiota.</title>
        <authorList>
            <person name="Zou Y."/>
            <person name="Xue W."/>
            <person name="Luo G."/>
        </authorList>
    </citation>
    <scope>NUCLEOTIDE SEQUENCE [LARGE SCALE GENOMIC DNA]</scope>
    <source>
        <strain evidence="5 8">AF31-13BH</strain>
        <strain evidence="4 7">AM46-16</strain>
        <strain evidence="3 6">TF11-11</strain>
    </source>
</reference>
<feature type="compositionally biased region" description="Acidic residues" evidence="1">
    <location>
        <begin position="155"/>
        <end position="164"/>
    </location>
</feature>
<dbReference type="Proteomes" id="UP000285652">
    <property type="component" value="Unassembled WGS sequence"/>
</dbReference>
<sequence length="164" mass="17871">MKKSTIALIVAAVVCLGLSAFSAKASVTRTNEAIEEIGEVAYTDECKSKIDRAVEYYNALDKNLNLQEKVNKEDMKNFDAAKIEYARLAIKAASVADARKVPEGYTSDDIKKFVTEAREVVDSYLSADQTSMVPNYADLTELEKEYTSTGGSGGSDEEVSVPMC</sequence>
<feature type="chain" id="PRO_5036337689" description="DUF5105 domain-containing protein" evidence="2">
    <location>
        <begin position="26"/>
        <end position="164"/>
    </location>
</feature>
<evidence type="ECO:0000313" key="6">
    <source>
        <dbReference type="Proteomes" id="UP000261208"/>
    </source>
</evidence>
<protein>
    <recommendedName>
        <fullName evidence="9">DUF5105 domain-containing protein</fullName>
    </recommendedName>
</protein>
<feature type="region of interest" description="Disordered" evidence="1">
    <location>
        <begin position="145"/>
        <end position="164"/>
    </location>
</feature>
<evidence type="ECO:0000313" key="4">
    <source>
        <dbReference type="EMBL" id="RHA01615.1"/>
    </source>
</evidence>
<dbReference type="Proteomes" id="UP000261208">
    <property type="component" value="Unassembled WGS sequence"/>
</dbReference>
<evidence type="ECO:0000313" key="8">
    <source>
        <dbReference type="Proteomes" id="UP000285652"/>
    </source>
</evidence>
<evidence type="ECO:0000313" key="7">
    <source>
        <dbReference type="Proteomes" id="UP000284962"/>
    </source>
</evidence>
<proteinExistence type="predicted"/>
<dbReference type="EMBL" id="QSQQ01000007">
    <property type="protein sequence ID" value="RGK48691.1"/>
    <property type="molecule type" value="Genomic_DNA"/>
</dbReference>
<dbReference type="Proteomes" id="UP000284962">
    <property type="component" value="Unassembled WGS sequence"/>
</dbReference>
<accession>A0A3E4MG76</accession>
<evidence type="ECO:0008006" key="9">
    <source>
        <dbReference type="Google" id="ProtNLM"/>
    </source>
</evidence>
<feature type="signal peptide" evidence="2">
    <location>
        <begin position="1"/>
        <end position="25"/>
    </location>
</feature>
<name>A0A3E4MG76_9FIRM</name>
<dbReference type="RefSeq" id="WP_117649629.1">
    <property type="nucleotide sequence ID" value="NZ_QRQQ01000016.1"/>
</dbReference>
<evidence type="ECO:0000313" key="5">
    <source>
        <dbReference type="EMBL" id="RHN13536.1"/>
    </source>
</evidence>
<dbReference type="AlphaFoldDB" id="A0A3E4MG76"/>
<dbReference type="EMBL" id="QRQQ01000016">
    <property type="protein sequence ID" value="RHN13536.1"/>
    <property type="molecule type" value="Genomic_DNA"/>
</dbReference>
<gene>
    <name evidence="4" type="ORF">DW957_02095</name>
    <name evidence="5" type="ORF">DWZ24_14115</name>
    <name evidence="3" type="ORF">DXD10_06990</name>
</gene>
<evidence type="ECO:0000313" key="3">
    <source>
        <dbReference type="EMBL" id="RGK48691.1"/>
    </source>
</evidence>
<dbReference type="EMBL" id="QSEW01000002">
    <property type="protein sequence ID" value="RHA01615.1"/>
    <property type="molecule type" value="Genomic_DNA"/>
</dbReference>
<evidence type="ECO:0000256" key="1">
    <source>
        <dbReference type="SAM" id="MobiDB-lite"/>
    </source>
</evidence>
<organism evidence="3 6">
    <name type="scientific">Dorea formicigenerans</name>
    <dbReference type="NCBI Taxonomy" id="39486"/>
    <lineage>
        <taxon>Bacteria</taxon>
        <taxon>Bacillati</taxon>
        <taxon>Bacillota</taxon>
        <taxon>Clostridia</taxon>
        <taxon>Lachnospirales</taxon>
        <taxon>Lachnospiraceae</taxon>
        <taxon>Dorea</taxon>
    </lineage>
</organism>
<keyword evidence="2" id="KW-0732">Signal</keyword>
<comment type="caution">
    <text evidence="3">The sequence shown here is derived from an EMBL/GenBank/DDBJ whole genome shotgun (WGS) entry which is preliminary data.</text>
</comment>